<dbReference type="InterPro" id="IPR037883">
    <property type="entry name" value="Knr4/Smi1-like_sf"/>
</dbReference>
<sequence length="158" mass="17604">MEKYSSLVAKIGRKTRGKFGPASTYRITQLKKLKFPSDVIEFYRRYEPVDIVEGCVRLLPIKMIVAENKDLIPGCYASRRGFVAFASTFAGDAYCFDAGSKSNPSRIVLLSHDEVGPRMARKTLLRIAVPVATELSEFLQLFLDDALDQPPPGEGLED</sequence>
<dbReference type="SUPFAM" id="SSF160631">
    <property type="entry name" value="SMI1/KNR4-like"/>
    <property type="match status" value="1"/>
</dbReference>
<evidence type="ECO:0000313" key="3">
    <source>
        <dbReference type="EMBL" id="ATC63010.1"/>
    </source>
</evidence>
<evidence type="ECO:0000313" key="2">
    <source>
        <dbReference type="EMBL" id="ATC62998.1"/>
    </source>
</evidence>
<name>A0A290QCD7_9BACT</name>
<dbReference type="Pfam" id="PF09346">
    <property type="entry name" value="SMI1_KNR4"/>
    <property type="match status" value="1"/>
</dbReference>
<dbReference type="KEGG" id="vbh:CMV30_02980"/>
<dbReference type="EMBL" id="CP023344">
    <property type="protein sequence ID" value="ATC62998.1"/>
    <property type="molecule type" value="Genomic_DNA"/>
</dbReference>
<keyword evidence="4" id="KW-1185">Reference proteome</keyword>
<dbReference type="OrthoDB" id="2998240at2"/>
<evidence type="ECO:0000259" key="1">
    <source>
        <dbReference type="Pfam" id="PF09346"/>
    </source>
</evidence>
<protein>
    <recommendedName>
        <fullName evidence="1">Knr4/Smi1-like domain-containing protein</fullName>
    </recommendedName>
</protein>
<dbReference type="AlphaFoldDB" id="A0A290QCD7"/>
<accession>A0A290QCD7</accession>
<reference evidence="2 4" key="1">
    <citation type="submission" date="2017-09" db="EMBL/GenBank/DDBJ databases">
        <title>Complete genome sequence of Verrucomicrobial strain HZ-65, isolated from freshwater.</title>
        <authorList>
            <person name="Choi A."/>
        </authorList>
    </citation>
    <scope>NUCLEOTIDE SEQUENCE [LARGE SCALE GENOMIC DNA]</scope>
    <source>
        <strain evidence="2 4">HZ-65</strain>
    </source>
</reference>
<dbReference type="Proteomes" id="UP000217265">
    <property type="component" value="Chromosome"/>
</dbReference>
<dbReference type="EMBL" id="CP023344">
    <property type="protein sequence ID" value="ATC63010.1"/>
    <property type="molecule type" value="Genomic_DNA"/>
</dbReference>
<dbReference type="InterPro" id="IPR018958">
    <property type="entry name" value="Knr4/Smi1-like_dom"/>
</dbReference>
<dbReference type="RefSeq" id="WP_096054633.1">
    <property type="nucleotide sequence ID" value="NZ_CP023344.1"/>
</dbReference>
<gene>
    <name evidence="2" type="ORF">CMV30_02920</name>
    <name evidence="3" type="ORF">CMV30_02980</name>
</gene>
<organism evidence="2 4">
    <name type="scientific">Nibricoccus aquaticus</name>
    <dbReference type="NCBI Taxonomy" id="2576891"/>
    <lineage>
        <taxon>Bacteria</taxon>
        <taxon>Pseudomonadati</taxon>
        <taxon>Verrucomicrobiota</taxon>
        <taxon>Opitutia</taxon>
        <taxon>Opitutales</taxon>
        <taxon>Opitutaceae</taxon>
        <taxon>Nibricoccus</taxon>
    </lineage>
</organism>
<proteinExistence type="predicted"/>
<feature type="domain" description="Knr4/Smi1-like" evidence="1">
    <location>
        <begin position="32"/>
        <end position="138"/>
    </location>
</feature>
<dbReference type="Gene3D" id="3.40.1580.10">
    <property type="entry name" value="SMI1/KNR4-like"/>
    <property type="match status" value="1"/>
</dbReference>
<evidence type="ECO:0000313" key="4">
    <source>
        <dbReference type="Proteomes" id="UP000217265"/>
    </source>
</evidence>
<dbReference type="KEGG" id="vbh:CMV30_02920"/>